<reference evidence="5" key="1">
    <citation type="submission" date="2021-01" db="UniProtKB">
        <authorList>
            <consortium name="EnsemblMetazoa"/>
        </authorList>
    </citation>
    <scope>IDENTIFICATION</scope>
</reference>
<evidence type="ECO:0000256" key="2">
    <source>
        <dbReference type="ARBA" id="ARBA00022741"/>
    </source>
</evidence>
<keyword evidence="6" id="KW-1185">Reference proteome</keyword>
<evidence type="ECO:0000256" key="4">
    <source>
        <dbReference type="SAM" id="MobiDB-lite"/>
    </source>
</evidence>
<dbReference type="KEGG" id="vde:111244608"/>
<keyword evidence="2" id="KW-0547">Nucleotide-binding</keyword>
<name>A0A7M7J6R8_VARDE</name>
<feature type="region of interest" description="Disordered" evidence="4">
    <location>
        <begin position="674"/>
        <end position="722"/>
    </location>
</feature>
<dbReference type="SUPFAM" id="SSF56059">
    <property type="entry name" value="Glutathione synthetase ATP-binding domain-like"/>
    <property type="match status" value="1"/>
</dbReference>
<dbReference type="AlphaFoldDB" id="A0A7M7J6R8"/>
<organism evidence="5 6">
    <name type="scientific">Varroa destructor</name>
    <name type="common">Honeybee mite</name>
    <dbReference type="NCBI Taxonomy" id="109461"/>
    <lineage>
        <taxon>Eukaryota</taxon>
        <taxon>Metazoa</taxon>
        <taxon>Ecdysozoa</taxon>
        <taxon>Arthropoda</taxon>
        <taxon>Chelicerata</taxon>
        <taxon>Arachnida</taxon>
        <taxon>Acari</taxon>
        <taxon>Parasitiformes</taxon>
        <taxon>Mesostigmata</taxon>
        <taxon>Gamasina</taxon>
        <taxon>Dermanyssoidea</taxon>
        <taxon>Varroidae</taxon>
        <taxon>Varroa</taxon>
    </lineage>
</organism>
<evidence type="ECO:0000313" key="5">
    <source>
        <dbReference type="EnsemblMetazoa" id="XP_022647603"/>
    </source>
</evidence>
<proteinExistence type="predicted"/>
<dbReference type="PANTHER" id="PTHR12241">
    <property type="entry name" value="TUBULIN POLYGLUTAMYLASE"/>
    <property type="match status" value="1"/>
</dbReference>
<dbReference type="PROSITE" id="PS51221">
    <property type="entry name" value="TTL"/>
    <property type="match status" value="1"/>
</dbReference>
<dbReference type="GO" id="GO:0015631">
    <property type="term" value="F:tubulin binding"/>
    <property type="evidence" value="ECO:0007669"/>
    <property type="project" value="TreeGrafter"/>
</dbReference>
<keyword evidence="1" id="KW-0436">Ligase</keyword>
<feature type="compositionally biased region" description="Low complexity" evidence="4">
    <location>
        <begin position="596"/>
        <end position="621"/>
    </location>
</feature>
<dbReference type="FunCoup" id="A0A7M7J6R8">
    <property type="interactions" value="491"/>
</dbReference>
<sequence>MPVLESVSVADESQEEVIIDGKAKYPLRGSLFPKVPPTMRFFAPADEKEVVPLPAGVRNHLKWKLTSITPAIVRETVRRSGFRITSDENKWCAMWGKHMKFAFFAGMNPFQKVNHFPGSFHLGRKDKLHLNLSRLKKNAAIELDFVPQTFLLPQESKAFQKAWKKEGPQNHRWIAKPPAASRGTGVFIVSRWSQISHKLQEALVVQRYIHRPLLIRGNKFDLRLYALVTCWDPLKIYVYKQGMLRFATMAYSESVDSLDNTFMHLTNYSLNKLSAQYSDEQKWTLDEFWGHLKLTKPDVDQGKVWNSLVNVIVKTLIAAEGPISRASMTHAPSRYSCFELFGFDVLLDAELRPWLLEVNISPSMRASSANDHAIKEPLIRDTLNLSGFRLPPAADNARLDPTDYGLQRGDLLFMSAGLHRKQLTVAEQQKHDFFTCEELELREGAILEKLLPNDITILADLEDELERSRETNFERVLPSADFEHLVPPRYNNKLLHAWENRYSENRAKGLAVLQELCRNGAHIVPSESEGKRVAAMVDKKPTPAVAPWRNSFLFRMRTASTRKPRPGSSRTPFAFRRMMRGMIIPPLRPPRRFRSSDSLTSQDSTTTADTTGDSSSSSPAADPDPGPVDAPATNNSNCCDTESDAIIALAAVIADSAGPGSPIMTPMTPTATTAMHRHHHFHSHDQNHHPHYHNHHRRHQHYQDRSTENSPTSDDNGEDDVGLISILPSSSLQVSPYNGTLSDKSEALRNLERLPLSLQSKIRIHGDTSPDQIAPTATITATVVGRATKGQNRISESAANASSYLHAAESKALHCKKNYDDHNNYNNYNNTNNNISKRNSIATTSVSVNNYKFE</sequence>
<evidence type="ECO:0000256" key="3">
    <source>
        <dbReference type="ARBA" id="ARBA00022840"/>
    </source>
</evidence>
<evidence type="ECO:0000313" key="6">
    <source>
        <dbReference type="Proteomes" id="UP000594260"/>
    </source>
</evidence>
<dbReference type="GO" id="GO:0005524">
    <property type="term" value="F:ATP binding"/>
    <property type="evidence" value="ECO:0007669"/>
    <property type="project" value="UniProtKB-KW"/>
</dbReference>
<dbReference type="PANTHER" id="PTHR12241:SF162">
    <property type="entry name" value="TUBULIN MONOGLUTAMYLASE TTLL4"/>
    <property type="match status" value="1"/>
</dbReference>
<protein>
    <recommendedName>
        <fullName evidence="7">Tubulin polyglutamylase TTLL4</fullName>
    </recommendedName>
</protein>
<dbReference type="OrthoDB" id="202825at2759"/>
<dbReference type="GO" id="GO:0036064">
    <property type="term" value="C:ciliary basal body"/>
    <property type="evidence" value="ECO:0007669"/>
    <property type="project" value="TreeGrafter"/>
</dbReference>
<dbReference type="RefSeq" id="XP_022647603.1">
    <property type="nucleotide sequence ID" value="XM_022791868.1"/>
</dbReference>
<evidence type="ECO:0008006" key="7">
    <source>
        <dbReference type="Google" id="ProtNLM"/>
    </source>
</evidence>
<keyword evidence="3" id="KW-0067">ATP-binding</keyword>
<accession>A0A7M7J6R8</accession>
<dbReference type="InterPro" id="IPR004344">
    <property type="entry name" value="TTL/TTLL_fam"/>
</dbReference>
<dbReference type="Gene3D" id="3.30.470.20">
    <property type="entry name" value="ATP-grasp fold, B domain"/>
    <property type="match status" value="1"/>
</dbReference>
<dbReference type="GeneID" id="111244608"/>
<dbReference type="Proteomes" id="UP000594260">
    <property type="component" value="Unplaced"/>
</dbReference>
<dbReference type="EnsemblMetazoa" id="XM_022791868">
    <property type="protein sequence ID" value="XP_022647603"/>
    <property type="gene ID" value="LOC111244608"/>
</dbReference>
<feature type="region of interest" description="Disordered" evidence="4">
    <location>
        <begin position="556"/>
        <end position="639"/>
    </location>
</feature>
<dbReference type="GO" id="GO:0070740">
    <property type="term" value="F:tubulin-glutamic acid ligase activity"/>
    <property type="evidence" value="ECO:0007669"/>
    <property type="project" value="TreeGrafter"/>
</dbReference>
<evidence type="ECO:0000256" key="1">
    <source>
        <dbReference type="ARBA" id="ARBA00022598"/>
    </source>
</evidence>
<feature type="compositionally biased region" description="Basic residues" evidence="4">
    <location>
        <begin position="689"/>
        <end position="700"/>
    </location>
</feature>
<dbReference type="GO" id="GO:0000226">
    <property type="term" value="P:microtubule cytoskeleton organization"/>
    <property type="evidence" value="ECO:0007669"/>
    <property type="project" value="TreeGrafter"/>
</dbReference>
<dbReference type="InParanoid" id="A0A7M7J6R8"/>
<dbReference type="Pfam" id="PF03133">
    <property type="entry name" value="TTL"/>
    <property type="match status" value="1"/>
</dbReference>